<dbReference type="GO" id="GO:0140021">
    <property type="term" value="P:mitochondrial ADP transmembrane transport"/>
    <property type="evidence" value="ECO:0007669"/>
    <property type="project" value="InterPro"/>
</dbReference>
<evidence type="ECO:0000256" key="9">
    <source>
        <dbReference type="ARBA" id="ARBA00023128"/>
    </source>
</evidence>
<accession>D3B4S4</accession>
<dbReference type="EMBL" id="ADBJ01000010">
    <property type="protein sequence ID" value="EFA84322.1"/>
    <property type="molecule type" value="Genomic_DNA"/>
</dbReference>
<feature type="transmembrane region" description="Helical" evidence="14">
    <location>
        <begin position="267"/>
        <end position="285"/>
    </location>
</feature>
<evidence type="ECO:0000256" key="12">
    <source>
        <dbReference type="PROSITE-ProRule" id="PRU00282"/>
    </source>
</evidence>
<dbReference type="GO" id="GO:0005471">
    <property type="term" value="F:ATP:ADP antiporter activity"/>
    <property type="evidence" value="ECO:0007669"/>
    <property type="project" value="UniProtKB-UniRule"/>
</dbReference>
<feature type="transmembrane region" description="Helical" evidence="14">
    <location>
        <begin position="97"/>
        <end position="117"/>
    </location>
</feature>
<keyword evidence="7" id="KW-0999">Mitochondrion inner membrane</keyword>
<evidence type="ECO:0000256" key="14">
    <source>
        <dbReference type="RuleBase" id="RU368008"/>
    </source>
</evidence>
<evidence type="ECO:0000256" key="6">
    <source>
        <dbReference type="ARBA" id="ARBA00022737"/>
    </source>
</evidence>
<dbReference type="Gene3D" id="1.50.40.10">
    <property type="entry name" value="Mitochondrial carrier domain"/>
    <property type="match status" value="1"/>
</dbReference>
<dbReference type="AlphaFoldDB" id="D3B4S4"/>
<name>D3B4S4_HETP5</name>
<dbReference type="PANTHER" id="PTHR45635:SF14">
    <property type="entry name" value="ADP_ATP TRANSLOCASE"/>
    <property type="match status" value="1"/>
</dbReference>
<evidence type="ECO:0000256" key="3">
    <source>
        <dbReference type="ARBA" id="ARBA00022448"/>
    </source>
</evidence>
<evidence type="ECO:0000256" key="1">
    <source>
        <dbReference type="ARBA" id="ARBA00004448"/>
    </source>
</evidence>
<comment type="caution">
    <text evidence="15">The sequence shown here is derived from an EMBL/GenBank/DDBJ whole genome shotgun (WGS) entry which is preliminary data.</text>
</comment>
<comment type="catalytic activity">
    <reaction evidence="11">
        <text>ADP(in) + ATP(out) = ADP(out) + ATP(in)</text>
        <dbReference type="Rhea" id="RHEA:34999"/>
        <dbReference type="ChEBI" id="CHEBI:30616"/>
        <dbReference type="ChEBI" id="CHEBI:456216"/>
    </reaction>
    <physiologicalReaction direction="left-to-right" evidence="11">
        <dbReference type="Rhea" id="RHEA:35000"/>
    </physiologicalReaction>
</comment>
<dbReference type="PROSITE" id="PS50920">
    <property type="entry name" value="SOLCAR"/>
    <property type="match status" value="2"/>
</dbReference>
<sequence length="292" mass="32695">MSQDKKQITFFKSFLIGGTASCIATTIEAPFINAKYWVKLPVYELSKSYSEVLVSVIKNHARLRLALDSYNYSTGKRQFTGLGNCITTIYKNEGLSAFYRGFGLSATSTLVYSAAFFGGYDSAKGLLLSDPKNANLLQSWAIAQVVTTVAGVASHPFDMVMTRLHRDSSNNDKLYSGVVDCYKKIIKSEGAYTLFRGAFTNSIRNSGAALALVFYDQIKRVLRYGHSQTTLQEEIFYKCEQAKEFYLFIQQDNKLIIEALDIKQTTLIRLGGYSVSSLYIILVLVNKYNSKE</sequence>
<dbReference type="InterPro" id="IPR002113">
    <property type="entry name" value="ADT_euk_type"/>
</dbReference>
<dbReference type="SUPFAM" id="SSF103506">
    <property type="entry name" value="Mitochondrial carrier"/>
    <property type="match status" value="1"/>
</dbReference>
<keyword evidence="16" id="KW-1185">Reference proteome</keyword>
<keyword evidence="3 13" id="KW-0813">Transport</keyword>
<keyword evidence="5 12" id="KW-0812">Transmembrane</keyword>
<keyword evidence="9" id="KW-0496">Mitochondrion</keyword>
<dbReference type="Pfam" id="PF00153">
    <property type="entry name" value="Mito_carr"/>
    <property type="match status" value="2"/>
</dbReference>
<comment type="caution">
    <text evidence="14">Lacks conserved residue(s) required for the propagation of feature annotation.</text>
</comment>
<evidence type="ECO:0000256" key="8">
    <source>
        <dbReference type="ARBA" id="ARBA00022989"/>
    </source>
</evidence>
<dbReference type="PANTHER" id="PTHR45635">
    <property type="entry name" value="ADP,ATP CARRIER PROTEIN 1-RELATED-RELATED"/>
    <property type="match status" value="1"/>
</dbReference>
<feature type="repeat" description="Solcar" evidence="12">
    <location>
        <begin position="134"/>
        <end position="221"/>
    </location>
</feature>
<gene>
    <name evidence="15" type="ORF">PPL_03400</name>
</gene>
<proteinExistence type="inferred from homology"/>
<dbReference type="GO" id="GO:1990544">
    <property type="term" value="P:mitochondrial ATP transmembrane transport"/>
    <property type="evidence" value="ECO:0007669"/>
    <property type="project" value="InterPro"/>
</dbReference>
<dbReference type="Proteomes" id="UP000001396">
    <property type="component" value="Unassembled WGS sequence"/>
</dbReference>
<comment type="similarity">
    <text evidence="2 13">Belongs to the mitochondrial carrier (TC 2.A.29) family.</text>
</comment>
<keyword evidence="10 12" id="KW-0472">Membrane</keyword>
<evidence type="ECO:0000256" key="11">
    <source>
        <dbReference type="ARBA" id="ARBA00024143"/>
    </source>
</evidence>
<evidence type="ECO:0000256" key="10">
    <source>
        <dbReference type="ARBA" id="ARBA00023136"/>
    </source>
</evidence>
<evidence type="ECO:0000256" key="13">
    <source>
        <dbReference type="RuleBase" id="RU000488"/>
    </source>
</evidence>
<keyword evidence="6" id="KW-0677">Repeat</keyword>
<dbReference type="GeneID" id="31358921"/>
<evidence type="ECO:0000256" key="2">
    <source>
        <dbReference type="ARBA" id="ARBA00006375"/>
    </source>
</evidence>
<feature type="repeat" description="Solcar" evidence="12">
    <location>
        <begin position="38"/>
        <end position="126"/>
    </location>
</feature>
<dbReference type="InterPro" id="IPR023395">
    <property type="entry name" value="MCP_dom_sf"/>
</dbReference>
<comment type="subunit">
    <text evidence="14">Monomer.</text>
</comment>
<dbReference type="RefSeq" id="XP_020436437.1">
    <property type="nucleotide sequence ID" value="XM_020574365.1"/>
</dbReference>
<evidence type="ECO:0000256" key="5">
    <source>
        <dbReference type="ARBA" id="ARBA00022692"/>
    </source>
</evidence>
<organism evidence="15 16">
    <name type="scientific">Heterostelium pallidum (strain ATCC 26659 / Pp 5 / PN500)</name>
    <name type="common">Cellular slime mold</name>
    <name type="synonym">Polysphondylium pallidum</name>
    <dbReference type="NCBI Taxonomy" id="670386"/>
    <lineage>
        <taxon>Eukaryota</taxon>
        <taxon>Amoebozoa</taxon>
        <taxon>Evosea</taxon>
        <taxon>Eumycetozoa</taxon>
        <taxon>Dictyostelia</taxon>
        <taxon>Acytosteliales</taxon>
        <taxon>Acytosteliaceae</taxon>
        <taxon>Heterostelium</taxon>
    </lineage>
</organism>
<evidence type="ECO:0000256" key="7">
    <source>
        <dbReference type="ARBA" id="ARBA00022792"/>
    </source>
</evidence>
<protein>
    <recommendedName>
        <fullName evidence="14">ADP/ATP translocase</fullName>
    </recommendedName>
    <alternativeName>
        <fullName evidence="14">ADP,ATP carrier protein</fullName>
    </alternativeName>
</protein>
<evidence type="ECO:0000313" key="16">
    <source>
        <dbReference type="Proteomes" id="UP000001396"/>
    </source>
</evidence>
<keyword evidence="4" id="KW-0050">Antiport</keyword>
<evidence type="ECO:0000256" key="4">
    <source>
        <dbReference type="ARBA" id="ARBA00022449"/>
    </source>
</evidence>
<dbReference type="InParanoid" id="D3B4S4"/>
<keyword evidence="8 14" id="KW-1133">Transmembrane helix</keyword>
<comment type="function">
    <text evidence="14">Catalyzes the exchange of ADP and ATP across the membrane.</text>
</comment>
<evidence type="ECO:0000313" key="15">
    <source>
        <dbReference type="EMBL" id="EFA84322.1"/>
    </source>
</evidence>
<dbReference type="PRINTS" id="PR00927">
    <property type="entry name" value="ADPTRNSLCASE"/>
</dbReference>
<comment type="subcellular location">
    <subcellularLocation>
        <location evidence="14">Membrane</location>
        <topology evidence="14">Multi-pass membrane protein</topology>
    </subcellularLocation>
    <subcellularLocation>
        <location evidence="1">Mitochondrion inner membrane</location>
        <topology evidence="1">Multi-pass membrane protein</topology>
    </subcellularLocation>
</comment>
<dbReference type="GO" id="GO:0005743">
    <property type="term" value="C:mitochondrial inner membrane"/>
    <property type="evidence" value="ECO:0007669"/>
    <property type="project" value="UniProtKB-SubCell"/>
</dbReference>
<dbReference type="InterPro" id="IPR018108">
    <property type="entry name" value="MCP_transmembrane"/>
</dbReference>
<reference evidence="15 16" key="1">
    <citation type="journal article" date="2011" name="Genome Res.">
        <title>Phylogeny-wide analysis of social amoeba genomes highlights ancient origins for complex intercellular communication.</title>
        <authorList>
            <person name="Heidel A.J."/>
            <person name="Lawal H.M."/>
            <person name="Felder M."/>
            <person name="Schilde C."/>
            <person name="Helps N.R."/>
            <person name="Tunggal B."/>
            <person name="Rivero F."/>
            <person name="John U."/>
            <person name="Schleicher M."/>
            <person name="Eichinger L."/>
            <person name="Platzer M."/>
            <person name="Noegel A.A."/>
            <person name="Schaap P."/>
            <person name="Gloeckner G."/>
        </authorList>
    </citation>
    <scope>NUCLEOTIDE SEQUENCE [LARGE SCALE GENOMIC DNA]</scope>
    <source>
        <strain evidence="16">ATCC 26659 / Pp 5 / PN500</strain>
    </source>
</reference>
<dbReference type="STRING" id="670386.D3B4S4"/>
<feature type="transmembrane region" description="Helical" evidence="14">
    <location>
        <begin position="137"/>
        <end position="157"/>
    </location>
</feature>